<accession>A0A4S8Q7C3</accession>
<reference evidence="2 3" key="2">
    <citation type="submission" date="2019-05" db="EMBL/GenBank/DDBJ databases">
        <title>Glycomyces buryatensis sp. nov.</title>
        <authorList>
            <person name="Nikitina E."/>
        </authorList>
    </citation>
    <scope>NUCLEOTIDE SEQUENCE [LARGE SCALE GENOMIC DNA]</scope>
    <source>
        <strain evidence="2 3">18</strain>
    </source>
</reference>
<dbReference type="EMBL" id="STGY01000057">
    <property type="protein sequence ID" value="THV40138.1"/>
    <property type="molecule type" value="Genomic_DNA"/>
</dbReference>
<comment type="caution">
    <text evidence="2">The sequence shown here is derived from an EMBL/GenBank/DDBJ whole genome shotgun (WGS) entry which is preliminary data.</text>
</comment>
<protein>
    <submittedName>
        <fullName evidence="2">Uncharacterized protein</fullName>
    </submittedName>
</protein>
<dbReference type="AlphaFoldDB" id="A0A4S8Q7C3"/>
<name>A0A4S8Q7C3_9ACTN</name>
<sequence>MDYLGMNPNAASKGGVETMTLAESYESLADRLKAIVESCKAVAGEPEVKNGYDTFGETWMTDVNQTAAHGKSVGGTTTITVSDGTGTDITNAADQSVTAPPVTPPGIG</sequence>
<keyword evidence="3" id="KW-1185">Reference proteome</keyword>
<organism evidence="2 3">
    <name type="scientific">Glycomyces buryatensis</name>
    <dbReference type="NCBI Taxonomy" id="2570927"/>
    <lineage>
        <taxon>Bacteria</taxon>
        <taxon>Bacillati</taxon>
        <taxon>Actinomycetota</taxon>
        <taxon>Actinomycetes</taxon>
        <taxon>Glycomycetales</taxon>
        <taxon>Glycomycetaceae</taxon>
        <taxon>Glycomyces</taxon>
    </lineage>
</organism>
<reference evidence="3" key="1">
    <citation type="submission" date="2019-04" db="EMBL/GenBank/DDBJ databases">
        <title>Nocardioides xinjiangensis sp. nov.</title>
        <authorList>
            <person name="Liu S."/>
        </authorList>
    </citation>
    <scope>NUCLEOTIDE SEQUENCE [LARGE SCALE GENOMIC DNA]</scope>
    <source>
        <strain evidence="3">18</strain>
    </source>
</reference>
<dbReference type="Proteomes" id="UP000308760">
    <property type="component" value="Unassembled WGS sequence"/>
</dbReference>
<evidence type="ECO:0000313" key="2">
    <source>
        <dbReference type="EMBL" id="THV40138.1"/>
    </source>
</evidence>
<proteinExistence type="predicted"/>
<dbReference type="OrthoDB" id="5197086at2"/>
<evidence type="ECO:0000313" key="3">
    <source>
        <dbReference type="Proteomes" id="UP000308760"/>
    </source>
</evidence>
<feature type="region of interest" description="Disordered" evidence="1">
    <location>
        <begin position="83"/>
        <end position="108"/>
    </location>
</feature>
<evidence type="ECO:0000256" key="1">
    <source>
        <dbReference type="SAM" id="MobiDB-lite"/>
    </source>
</evidence>
<gene>
    <name evidence="2" type="ORF">FAB82_15685</name>
</gene>
<dbReference type="RefSeq" id="WP_136535483.1">
    <property type="nucleotide sequence ID" value="NZ_STGY01000057.1"/>
</dbReference>